<dbReference type="InterPro" id="IPR012495">
    <property type="entry name" value="TadE-like_dom"/>
</dbReference>
<comment type="caution">
    <text evidence="3">The sequence shown here is derived from an EMBL/GenBank/DDBJ whole genome shotgun (WGS) entry which is preliminary data.</text>
</comment>
<feature type="transmembrane region" description="Helical" evidence="1">
    <location>
        <begin position="21"/>
        <end position="42"/>
    </location>
</feature>
<keyword evidence="1" id="KW-0812">Transmembrane</keyword>
<dbReference type="Pfam" id="PF07811">
    <property type="entry name" value="TadE"/>
    <property type="match status" value="1"/>
</dbReference>
<protein>
    <submittedName>
        <fullName evidence="3">TadE/TadG family type IV pilus assembly protein</fullName>
    </submittedName>
</protein>
<dbReference type="EMBL" id="JASJEV010000009">
    <property type="protein sequence ID" value="MDJ1159473.1"/>
    <property type="molecule type" value="Genomic_DNA"/>
</dbReference>
<keyword evidence="1" id="KW-1133">Transmembrane helix</keyword>
<feature type="domain" description="TadE-like" evidence="2">
    <location>
        <begin position="13"/>
        <end position="55"/>
    </location>
</feature>
<sequence>MHMMQRLIARTEGAAAIEFAFVAPAFVLILCGLLFYGLYFGVAHGVQQLAAEAARASVAGMSASERSTLARQQVMATIGSYPFLKADHVTVDAAPDPADPNRFAVTVRYDASHLGLAGFGGILPIPSDQIVKTAVVRRGGF</sequence>
<proteinExistence type="predicted"/>
<keyword evidence="1" id="KW-0472">Membrane</keyword>
<reference evidence="3 4" key="1">
    <citation type="submission" date="2023-05" db="EMBL/GenBank/DDBJ databases">
        <title>Chelatococcus sp. nov., a moderately thermophilic bacterium isolated from hot spring microbial mat.</title>
        <authorList>
            <person name="Hu C.-J."/>
            <person name="Li W.-J."/>
        </authorList>
    </citation>
    <scope>NUCLEOTIDE SEQUENCE [LARGE SCALE GENOMIC DNA]</scope>
    <source>
        <strain evidence="3 4">SYSU G07232</strain>
    </source>
</reference>
<evidence type="ECO:0000313" key="4">
    <source>
        <dbReference type="Proteomes" id="UP001321492"/>
    </source>
</evidence>
<evidence type="ECO:0000256" key="1">
    <source>
        <dbReference type="SAM" id="Phobius"/>
    </source>
</evidence>
<name>A0ABT7AJD3_9HYPH</name>
<keyword evidence="4" id="KW-1185">Reference proteome</keyword>
<evidence type="ECO:0000259" key="2">
    <source>
        <dbReference type="Pfam" id="PF07811"/>
    </source>
</evidence>
<accession>A0ABT7AJD3</accession>
<organism evidence="3 4">
    <name type="scientific">Chelatococcus albus</name>
    <dbReference type="NCBI Taxonomy" id="3047466"/>
    <lineage>
        <taxon>Bacteria</taxon>
        <taxon>Pseudomonadati</taxon>
        <taxon>Pseudomonadota</taxon>
        <taxon>Alphaproteobacteria</taxon>
        <taxon>Hyphomicrobiales</taxon>
        <taxon>Chelatococcaceae</taxon>
        <taxon>Chelatococcus</taxon>
    </lineage>
</organism>
<dbReference type="Proteomes" id="UP001321492">
    <property type="component" value="Unassembled WGS sequence"/>
</dbReference>
<gene>
    <name evidence="3" type="ORF">QNA08_14640</name>
</gene>
<evidence type="ECO:0000313" key="3">
    <source>
        <dbReference type="EMBL" id="MDJ1159473.1"/>
    </source>
</evidence>